<name>A0A1H7VYI8_9FLAO</name>
<reference evidence="2" key="1">
    <citation type="submission" date="2016-10" db="EMBL/GenBank/DDBJ databases">
        <authorList>
            <person name="Varghese N."/>
            <person name="Submissions S."/>
        </authorList>
    </citation>
    <scope>NUCLEOTIDE SEQUENCE [LARGE SCALE GENOMIC DNA]</scope>
    <source>
        <strain evidence="2">DSM 17453</strain>
    </source>
</reference>
<keyword evidence="2" id="KW-1185">Reference proteome</keyword>
<gene>
    <name evidence="1" type="ORF">SAMN05421856_101333</name>
</gene>
<evidence type="ECO:0000313" key="2">
    <source>
        <dbReference type="Proteomes" id="UP000199450"/>
    </source>
</evidence>
<protein>
    <submittedName>
        <fullName evidence="1">Uncharacterized protein</fullName>
    </submittedName>
</protein>
<dbReference type="AlphaFoldDB" id="A0A1H7VYI8"/>
<proteinExistence type="predicted"/>
<dbReference type="EMBL" id="FOBV01000001">
    <property type="protein sequence ID" value="SEM13845.1"/>
    <property type="molecule type" value="Genomic_DNA"/>
</dbReference>
<evidence type="ECO:0000313" key="1">
    <source>
        <dbReference type="EMBL" id="SEM13845.1"/>
    </source>
</evidence>
<dbReference type="Proteomes" id="UP000199450">
    <property type="component" value="Unassembled WGS sequence"/>
</dbReference>
<dbReference type="STRING" id="295069.SAMN05421856_101333"/>
<organism evidence="1 2">
    <name type="scientific">Chryseobacterium taichungense</name>
    <dbReference type="NCBI Taxonomy" id="295069"/>
    <lineage>
        <taxon>Bacteria</taxon>
        <taxon>Pseudomonadati</taxon>
        <taxon>Bacteroidota</taxon>
        <taxon>Flavobacteriia</taxon>
        <taxon>Flavobacteriales</taxon>
        <taxon>Weeksellaceae</taxon>
        <taxon>Chryseobacterium group</taxon>
        <taxon>Chryseobacterium</taxon>
    </lineage>
</organism>
<sequence length="244" mass="28199">MDQSVARFAELPGIKTAVYTDNTSHIGEMVSYITQLYVDCFKHFGWLKTEIPFYNRVLCGNSGSFAKLVPKDSVLSQLFEYLPEDGSKIAQSPVAFHRHFVILPDFYSVSGLLWINSAQQLFMCLSECSVIRDTVIISPGRYAYLSELLEQYDSLLNPSIEEWTKEKEISYHKVLRDSKLYWGDPFYSHYLKMKILGAIEEVLFTTNTLKEIAINQKFGKYSLLYKTFKRYGIDLAKIPRFSKI</sequence>
<accession>A0A1H7VYI8</accession>